<keyword evidence="1" id="KW-1133">Transmembrane helix</keyword>
<dbReference type="EMBL" id="KV425633">
    <property type="protein sequence ID" value="KZT19793.1"/>
    <property type="molecule type" value="Genomic_DNA"/>
</dbReference>
<protein>
    <submittedName>
        <fullName evidence="2">Uncharacterized protein</fullName>
    </submittedName>
</protein>
<feature type="transmembrane region" description="Helical" evidence="1">
    <location>
        <begin position="63"/>
        <end position="83"/>
    </location>
</feature>
<name>A0A165NL12_9AGAM</name>
<dbReference type="Proteomes" id="UP000076761">
    <property type="component" value="Unassembled WGS sequence"/>
</dbReference>
<organism evidence="2 3">
    <name type="scientific">Neolentinus lepideus HHB14362 ss-1</name>
    <dbReference type="NCBI Taxonomy" id="1314782"/>
    <lineage>
        <taxon>Eukaryota</taxon>
        <taxon>Fungi</taxon>
        <taxon>Dikarya</taxon>
        <taxon>Basidiomycota</taxon>
        <taxon>Agaricomycotina</taxon>
        <taxon>Agaricomycetes</taxon>
        <taxon>Gloeophyllales</taxon>
        <taxon>Gloeophyllaceae</taxon>
        <taxon>Neolentinus</taxon>
    </lineage>
</organism>
<evidence type="ECO:0000313" key="3">
    <source>
        <dbReference type="Proteomes" id="UP000076761"/>
    </source>
</evidence>
<accession>A0A165NL12</accession>
<sequence>MLKLKYQPIDVARVPQQLQPPLQRTIITLPPFANLVFVIANGYGTHSELGDKAVMFEGQARMVSLMLLLSITGTSPLILRHLVISPDI</sequence>
<keyword evidence="3" id="KW-1185">Reference proteome</keyword>
<evidence type="ECO:0000256" key="1">
    <source>
        <dbReference type="SAM" id="Phobius"/>
    </source>
</evidence>
<dbReference type="AlphaFoldDB" id="A0A165NL12"/>
<proteinExistence type="predicted"/>
<evidence type="ECO:0000313" key="2">
    <source>
        <dbReference type="EMBL" id="KZT19793.1"/>
    </source>
</evidence>
<dbReference type="InParanoid" id="A0A165NL12"/>
<reference evidence="2 3" key="1">
    <citation type="journal article" date="2016" name="Mol. Biol. Evol.">
        <title>Comparative Genomics of Early-Diverging Mushroom-Forming Fungi Provides Insights into the Origins of Lignocellulose Decay Capabilities.</title>
        <authorList>
            <person name="Nagy L.G."/>
            <person name="Riley R."/>
            <person name="Tritt A."/>
            <person name="Adam C."/>
            <person name="Daum C."/>
            <person name="Floudas D."/>
            <person name="Sun H."/>
            <person name="Yadav J.S."/>
            <person name="Pangilinan J."/>
            <person name="Larsson K.H."/>
            <person name="Matsuura K."/>
            <person name="Barry K."/>
            <person name="Labutti K."/>
            <person name="Kuo R."/>
            <person name="Ohm R.A."/>
            <person name="Bhattacharya S.S."/>
            <person name="Shirouzu T."/>
            <person name="Yoshinaga Y."/>
            <person name="Martin F.M."/>
            <person name="Grigoriev I.V."/>
            <person name="Hibbett D.S."/>
        </authorList>
    </citation>
    <scope>NUCLEOTIDE SEQUENCE [LARGE SCALE GENOMIC DNA]</scope>
    <source>
        <strain evidence="2 3">HHB14362 ss-1</strain>
    </source>
</reference>
<gene>
    <name evidence="2" type="ORF">NEOLEDRAFT_929336</name>
</gene>
<keyword evidence="1" id="KW-0812">Transmembrane</keyword>
<keyword evidence="1" id="KW-0472">Membrane</keyword>